<reference evidence="2" key="1">
    <citation type="submission" date="2013-11" db="EMBL/GenBank/DDBJ databases">
        <title>The Genome Sequence of Phytophthora parasitica CHvinca01.</title>
        <authorList>
            <consortium name="The Broad Institute Genomics Platform"/>
            <person name="Russ C."/>
            <person name="Tyler B."/>
            <person name="Panabieres F."/>
            <person name="Shan W."/>
            <person name="Tripathy S."/>
            <person name="Grunwald N."/>
            <person name="Machado M."/>
            <person name="Johnson C.S."/>
            <person name="Arredondo F."/>
            <person name="Hong C."/>
            <person name="Coffey M."/>
            <person name="Young S.K."/>
            <person name="Zeng Q."/>
            <person name="Gargeya S."/>
            <person name="Fitzgerald M."/>
            <person name="Abouelleil A."/>
            <person name="Alvarado L."/>
            <person name="Chapman S.B."/>
            <person name="Gainer-Dewar J."/>
            <person name="Goldberg J."/>
            <person name="Griggs A."/>
            <person name="Gujja S."/>
            <person name="Hansen M."/>
            <person name="Howarth C."/>
            <person name="Imamovic A."/>
            <person name="Ireland A."/>
            <person name="Larimer J."/>
            <person name="McCowan C."/>
            <person name="Murphy C."/>
            <person name="Pearson M."/>
            <person name="Poon T.W."/>
            <person name="Priest M."/>
            <person name="Roberts A."/>
            <person name="Saif S."/>
            <person name="Shea T."/>
            <person name="Sykes S."/>
            <person name="Wortman J."/>
            <person name="Nusbaum C."/>
            <person name="Birren B."/>
        </authorList>
    </citation>
    <scope>NUCLEOTIDE SEQUENCE [LARGE SCALE GENOMIC DNA]</scope>
    <source>
        <strain evidence="2">CHvinca01</strain>
    </source>
</reference>
<dbReference type="AlphaFoldDB" id="W2KJL0"/>
<evidence type="ECO:0000313" key="2">
    <source>
        <dbReference type="EMBL" id="ETL85358.1"/>
    </source>
</evidence>
<protein>
    <recommendedName>
        <fullName evidence="3">Phytanoyl-CoA dioxygenase</fullName>
    </recommendedName>
</protein>
<accession>W2KJL0</accession>
<evidence type="ECO:0000256" key="1">
    <source>
        <dbReference type="SAM" id="MobiDB-lite"/>
    </source>
</evidence>
<dbReference type="EMBL" id="KI681617">
    <property type="protein sequence ID" value="ETL85358.1"/>
    <property type="molecule type" value="Genomic_DNA"/>
</dbReference>
<sequence>MDASLKTQFWNEGYLVGNLRLPPRTLEEAKQEIEQLDFRPIFGEVYEEERGPFRLQSPIATFGPATNKIYKRAKGIVEGSDKNWYTKKSIWNALKSLSGGLRQGIHLDFPPFEKSKAILEKEVDECKLLSLDEGAFLLFRGDLVHAGAEFEKENLRLHCYVRHNHRRHPKKPEKSSYTEELAYVYHEDGVDDEVEHGDNIEEESDDDFYVDDAVNAESDNESEGASEEEVEEEEGGEEGEAESERRASGRVRRRAHRTASNRIRNLF</sequence>
<proteinExistence type="predicted"/>
<dbReference type="VEuPathDB" id="FungiDB:PPTG_15618"/>
<feature type="compositionally biased region" description="Basic residues" evidence="1">
    <location>
        <begin position="248"/>
        <end position="259"/>
    </location>
</feature>
<dbReference type="OrthoDB" id="125925at2759"/>
<feature type="compositionally biased region" description="Acidic residues" evidence="1">
    <location>
        <begin position="218"/>
        <end position="241"/>
    </location>
</feature>
<dbReference type="Proteomes" id="UP000054423">
    <property type="component" value="Unassembled WGS sequence"/>
</dbReference>
<feature type="region of interest" description="Disordered" evidence="1">
    <location>
        <begin position="196"/>
        <end position="267"/>
    </location>
</feature>
<name>W2KJL0_PHYNI</name>
<dbReference type="SUPFAM" id="SSF51197">
    <property type="entry name" value="Clavaminate synthase-like"/>
    <property type="match status" value="1"/>
</dbReference>
<feature type="compositionally biased region" description="Acidic residues" evidence="1">
    <location>
        <begin position="196"/>
        <end position="210"/>
    </location>
</feature>
<evidence type="ECO:0008006" key="3">
    <source>
        <dbReference type="Google" id="ProtNLM"/>
    </source>
</evidence>
<organism evidence="2">
    <name type="scientific">Phytophthora nicotianae</name>
    <name type="common">Potato buckeye rot agent</name>
    <name type="synonym">Phytophthora parasitica</name>
    <dbReference type="NCBI Taxonomy" id="4792"/>
    <lineage>
        <taxon>Eukaryota</taxon>
        <taxon>Sar</taxon>
        <taxon>Stramenopiles</taxon>
        <taxon>Oomycota</taxon>
        <taxon>Peronosporomycetes</taxon>
        <taxon>Peronosporales</taxon>
        <taxon>Peronosporaceae</taxon>
        <taxon>Phytophthora</taxon>
    </lineage>
</organism>
<dbReference type="VEuPathDB" id="FungiDB:PPTG_14532"/>
<gene>
    <name evidence="2" type="ORF">L917_15075</name>
</gene>